<dbReference type="AlphaFoldDB" id="A0A5B6WEP9"/>
<keyword evidence="2" id="KW-1185">Reference proteome</keyword>
<dbReference type="GO" id="GO:0003676">
    <property type="term" value="F:nucleic acid binding"/>
    <property type="evidence" value="ECO:0007669"/>
    <property type="project" value="InterPro"/>
</dbReference>
<accession>A0A5B6WEP9</accession>
<evidence type="ECO:0000313" key="1">
    <source>
        <dbReference type="EMBL" id="KAA3480120.1"/>
    </source>
</evidence>
<dbReference type="PANTHER" id="PTHR45835">
    <property type="entry name" value="YALI0A06105P"/>
    <property type="match status" value="1"/>
</dbReference>
<dbReference type="EMBL" id="SMMG02000003">
    <property type="protein sequence ID" value="KAA3480120.1"/>
    <property type="molecule type" value="Genomic_DNA"/>
</dbReference>
<dbReference type="OrthoDB" id="1219221at2759"/>
<evidence type="ECO:0000313" key="2">
    <source>
        <dbReference type="Proteomes" id="UP000325315"/>
    </source>
</evidence>
<proteinExistence type="predicted"/>
<gene>
    <name evidence="1" type="ORF">EPI10_020578</name>
</gene>
<dbReference type="PANTHER" id="PTHR45835:SF99">
    <property type="entry name" value="CHROMO DOMAIN-CONTAINING PROTEIN-RELATED"/>
    <property type="match status" value="1"/>
</dbReference>
<dbReference type="InterPro" id="IPR036397">
    <property type="entry name" value="RNaseH_sf"/>
</dbReference>
<reference evidence="2" key="1">
    <citation type="journal article" date="2019" name="Plant Biotechnol. J.">
        <title>Genome sequencing of the Australian wild diploid species Gossypium australe highlights disease resistance and delayed gland morphogenesis.</title>
        <authorList>
            <person name="Cai Y."/>
            <person name="Cai X."/>
            <person name="Wang Q."/>
            <person name="Wang P."/>
            <person name="Zhang Y."/>
            <person name="Cai C."/>
            <person name="Xu Y."/>
            <person name="Wang K."/>
            <person name="Zhou Z."/>
            <person name="Wang C."/>
            <person name="Geng S."/>
            <person name="Li B."/>
            <person name="Dong Q."/>
            <person name="Hou Y."/>
            <person name="Wang H."/>
            <person name="Ai P."/>
            <person name="Liu Z."/>
            <person name="Yi F."/>
            <person name="Sun M."/>
            <person name="An G."/>
            <person name="Cheng J."/>
            <person name="Zhang Y."/>
            <person name="Shi Q."/>
            <person name="Xie Y."/>
            <person name="Shi X."/>
            <person name="Chang Y."/>
            <person name="Huang F."/>
            <person name="Chen Y."/>
            <person name="Hong S."/>
            <person name="Mi L."/>
            <person name="Sun Q."/>
            <person name="Zhang L."/>
            <person name="Zhou B."/>
            <person name="Peng R."/>
            <person name="Zhang X."/>
            <person name="Liu F."/>
        </authorList>
    </citation>
    <scope>NUCLEOTIDE SEQUENCE [LARGE SCALE GENOMIC DNA]</scope>
    <source>
        <strain evidence="2">cv. PA1801</strain>
    </source>
</reference>
<dbReference type="Gene3D" id="3.30.420.10">
    <property type="entry name" value="Ribonuclease H-like superfamily/Ribonuclease H"/>
    <property type="match status" value="1"/>
</dbReference>
<organism evidence="1 2">
    <name type="scientific">Gossypium australe</name>
    <dbReference type="NCBI Taxonomy" id="47621"/>
    <lineage>
        <taxon>Eukaryota</taxon>
        <taxon>Viridiplantae</taxon>
        <taxon>Streptophyta</taxon>
        <taxon>Embryophyta</taxon>
        <taxon>Tracheophyta</taxon>
        <taxon>Spermatophyta</taxon>
        <taxon>Magnoliopsida</taxon>
        <taxon>eudicotyledons</taxon>
        <taxon>Gunneridae</taxon>
        <taxon>Pentapetalae</taxon>
        <taxon>rosids</taxon>
        <taxon>malvids</taxon>
        <taxon>Malvales</taxon>
        <taxon>Malvaceae</taxon>
        <taxon>Malvoideae</taxon>
        <taxon>Gossypium</taxon>
    </lineage>
</organism>
<name>A0A5B6WEP9_9ROSI</name>
<protein>
    <submittedName>
        <fullName evidence="1">Retrotransposon protein, Ty3-gypsy subclass</fullName>
    </submittedName>
</protein>
<dbReference type="Proteomes" id="UP000325315">
    <property type="component" value="Unassembled WGS sequence"/>
</dbReference>
<comment type="caution">
    <text evidence="1">The sequence shown here is derived from an EMBL/GenBank/DDBJ whole genome shotgun (WGS) entry which is preliminary data.</text>
</comment>
<sequence>MKRVIVEFVAKCLTCQKIKAKLQVPTGLLHSISIPQWKWERITMDFTKLTHFITVRMDWSLQKLAEIYIQEIEHYLPLAEFVYNNSFQLSIQMAPYEALYGRRCRKHVCWSDLCEKKVIGVKLIQ</sequence>